<gene>
    <name evidence="2" type="ORF">KGA66_05695</name>
</gene>
<evidence type="ECO:0000256" key="1">
    <source>
        <dbReference type="SAM" id="Phobius"/>
    </source>
</evidence>
<dbReference type="Proteomes" id="UP000677913">
    <property type="component" value="Unassembled WGS sequence"/>
</dbReference>
<comment type="caution">
    <text evidence="2">The sequence shown here is derived from an EMBL/GenBank/DDBJ whole genome shotgun (WGS) entry which is preliminary data.</text>
</comment>
<keyword evidence="1" id="KW-0472">Membrane</keyword>
<name>A0A8J8BBJ3_9ACTN</name>
<dbReference type="AlphaFoldDB" id="A0A8J8BBJ3"/>
<evidence type="ECO:0000313" key="3">
    <source>
        <dbReference type="Proteomes" id="UP000677913"/>
    </source>
</evidence>
<feature type="transmembrane region" description="Helical" evidence="1">
    <location>
        <begin position="7"/>
        <end position="26"/>
    </location>
</feature>
<protein>
    <submittedName>
        <fullName evidence="2">DUF2530 domain-containing protein</fullName>
    </submittedName>
</protein>
<proteinExistence type="predicted"/>
<organism evidence="2 3">
    <name type="scientific">Actinocrinis puniceicyclus</name>
    <dbReference type="NCBI Taxonomy" id="977794"/>
    <lineage>
        <taxon>Bacteria</taxon>
        <taxon>Bacillati</taxon>
        <taxon>Actinomycetota</taxon>
        <taxon>Actinomycetes</taxon>
        <taxon>Catenulisporales</taxon>
        <taxon>Actinospicaceae</taxon>
        <taxon>Actinocrinis</taxon>
    </lineage>
</organism>
<dbReference type="EMBL" id="JAGSXH010000012">
    <property type="protein sequence ID" value="MBS2962530.1"/>
    <property type="molecule type" value="Genomic_DNA"/>
</dbReference>
<evidence type="ECO:0000313" key="2">
    <source>
        <dbReference type="EMBL" id="MBS2962530.1"/>
    </source>
</evidence>
<reference evidence="2" key="1">
    <citation type="submission" date="2021-04" db="EMBL/GenBank/DDBJ databases">
        <title>Genome based classification of Actinospica acidithermotolerans sp. nov., an actinobacterium isolated from an Indonesian hot spring.</title>
        <authorList>
            <person name="Kusuma A.B."/>
            <person name="Putra K.E."/>
            <person name="Nafisah S."/>
            <person name="Loh J."/>
            <person name="Nouioui I."/>
            <person name="Goodfellow M."/>
        </authorList>
    </citation>
    <scope>NUCLEOTIDE SEQUENCE</scope>
    <source>
        <strain evidence="2">DSM 45618</strain>
    </source>
</reference>
<accession>A0A8J8BBJ3</accession>
<keyword evidence="3" id="KW-1185">Reference proteome</keyword>
<dbReference type="InterPro" id="IPR019681">
    <property type="entry name" value="DUF2530"/>
</dbReference>
<keyword evidence="1" id="KW-0812">Transmembrane</keyword>
<sequence>METNDVLIVAIGTALFAVAFVVLIALHTSLERSGHGRWPWIALSGVLLGLFGLVYCRRRQQRLPKVNAQ</sequence>
<feature type="transmembrane region" description="Helical" evidence="1">
    <location>
        <begin position="38"/>
        <end position="56"/>
    </location>
</feature>
<dbReference type="Pfam" id="PF10745">
    <property type="entry name" value="DUF2530"/>
    <property type="match status" value="1"/>
</dbReference>
<keyword evidence="1" id="KW-1133">Transmembrane helix</keyword>